<dbReference type="SUPFAM" id="SSF55154">
    <property type="entry name" value="CYTH-like phosphatases"/>
    <property type="match status" value="1"/>
</dbReference>
<dbReference type="PANTHER" id="PTHR21028:SF2">
    <property type="entry name" value="CYTH DOMAIN-CONTAINING PROTEIN"/>
    <property type="match status" value="1"/>
</dbReference>
<dbReference type="Proteomes" id="UP000242188">
    <property type="component" value="Unassembled WGS sequence"/>
</dbReference>
<sequence length="219" mass="24705">MVTVGRVVWYIPRIHHSKNIFHWILGSGHSNIACTLSFGTGPQRKMPGNVEIKARLQDVEGVRKISSELSQSSGETLIQEDVFFFTPNGRLKLRTIKDVRSELIFYDRPDKIGPKFSDYSKTEVANPESLKETLRQALGIKGMVRKVRKLYMVGQTRVHIDNVEGLGDFMELEVMMQEGQTAEEGQKIAEDLMDKLGVKQSDLLSGAYMDMILKKSEAA</sequence>
<evidence type="ECO:0000259" key="1">
    <source>
        <dbReference type="PROSITE" id="PS51707"/>
    </source>
</evidence>
<feature type="domain" description="CYTH" evidence="1">
    <location>
        <begin position="47"/>
        <end position="214"/>
    </location>
</feature>
<evidence type="ECO:0000313" key="2">
    <source>
        <dbReference type="EMBL" id="OWF55655.1"/>
    </source>
</evidence>
<accession>A0A210R3X7</accession>
<organism evidence="2 3">
    <name type="scientific">Mizuhopecten yessoensis</name>
    <name type="common">Japanese scallop</name>
    <name type="synonym">Patinopecten yessoensis</name>
    <dbReference type="NCBI Taxonomy" id="6573"/>
    <lineage>
        <taxon>Eukaryota</taxon>
        <taxon>Metazoa</taxon>
        <taxon>Spiralia</taxon>
        <taxon>Lophotrochozoa</taxon>
        <taxon>Mollusca</taxon>
        <taxon>Bivalvia</taxon>
        <taxon>Autobranchia</taxon>
        <taxon>Pteriomorphia</taxon>
        <taxon>Pectinida</taxon>
        <taxon>Pectinoidea</taxon>
        <taxon>Pectinidae</taxon>
        <taxon>Mizuhopecten</taxon>
    </lineage>
</organism>
<dbReference type="PROSITE" id="PS51707">
    <property type="entry name" value="CYTH"/>
    <property type="match status" value="1"/>
</dbReference>
<dbReference type="InterPro" id="IPR033469">
    <property type="entry name" value="CYTH-like_dom_sf"/>
</dbReference>
<dbReference type="Gene3D" id="2.40.320.10">
    <property type="entry name" value="Hypothetical Protein Pfu-838710-001"/>
    <property type="match status" value="1"/>
</dbReference>
<protein>
    <recommendedName>
        <fullName evidence="1">CYTH domain-containing protein</fullName>
    </recommendedName>
</protein>
<dbReference type="PANTHER" id="PTHR21028">
    <property type="entry name" value="SI:CH211-156B7.4"/>
    <property type="match status" value="1"/>
</dbReference>
<dbReference type="AlphaFoldDB" id="A0A210R3X7"/>
<evidence type="ECO:0000313" key="3">
    <source>
        <dbReference type="Proteomes" id="UP000242188"/>
    </source>
</evidence>
<gene>
    <name evidence="2" type="ORF">KP79_PYT17892</name>
</gene>
<proteinExistence type="predicted"/>
<reference evidence="2 3" key="1">
    <citation type="journal article" date="2017" name="Nat. Ecol. Evol.">
        <title>Scallop genome provides insights into evolution of bilaterian karyotype and development.</title>
        <authorList>
            <person name="Wang S."/>
            <person name="Zhang J."/>
            <person name="Jiao W."/>
            <person name="Li J."/>
            <person name="Xun X."/>
            <person name="Sun Y."/>
            <person name="Guo X."/>
            <person name="Huan P."/>
            <person name="Dong B."/>
            <person name="Zhang L."/>
            <person name="Hu X."/>
            <person name="Sun X."/>
            <person name="Wang J."/>
            <person name="Zhao C."/>
            <person name="Wang Y."/>
            <person name="Wang D."/>
            <person name="Huang X."/>
            <person name="Wang R."/>
            <person name="Lv J."/>
            <person name="Li Y."/>
            <person name="Zhang Z."/>
            <person name="Liu B."/>
            <person name="Lu W."/>
            <person name="Hui Y."/>
            <person name="Liang J."/>
            <person name="Zhou Z."/>
            <person name="Hou R."/>
            <person name="Li X."/>
            <person name="Liu Y."/>
            <person name="Li H."/>
            <person name="Ning X."/>
            <person name="Lin Y."/>
            <person name="Zhao L."/>
            <person name="Xing Q."/>
            <person name="Dou J."/>
            <person name="Li Y."/>
            <person name="Mao J."/>
            <person name="Guo H."/>
            <person name="Dou H."/>
            <person name="Li T."/>
            <person name="Mu C."/>
            <person name="Jiang W."/>
            <person name="Fu Q."/>
            <person name="Fu X."/>
            <person name="Miao Y."/>
            <person name="Liu J."/>
            <person name="Yu Q."/>
            <person name="Li R."/>
            <person name="Liao H."/>
            <person name="Li X."/>
            <person name="Kong Y."/>
            <person name="Jiang Z."/>
            <person name="Chourrout D."/>
            <person name="Li R."/>
            <person name="Bao Z."/>
        </authorList>
    </citation>
    <scope>NUCLEOTIDE SEQUENCE [LARGE SCALE GENOMIC DNA]</scope>
    <source>
        <strain evidence="2 3">PY_sf001</strain>
    </source>
</reference>
<name>A0A210R3X7_MIZYE</name>
<dbReference type="SMART" id="SM01118">
    <property type="entry name" value="CYTH"/>
    <property type="match status" value="1"/>
</dbReference>
<dbReference type="Pfam" id="PF01928">
    <property type="entry name" value="CYTH"/>
    <property type="match status" value="1"/>
</dbReference>
<dbReference type="GO" id="GO:0016462">
    <property type="term" value="F:pyrophosphatase activity"/>
    <property type="evidence" value="ECO:0007669"/>
    <property type="project" value="UniProtKB-ARBA"/>
</dbReference>
<keyword evidence="3" id="KW-1185">Reference proteome</keyword>
<dbReference type="OrthoDB" id="6159137at2759"/>
<dbReference type="InterPro" id="IPR023577">
    <property type="entry name" value="CYTH_domain"/>
</dbReference>
<dbReference type="InterPro" id="IPR008173">
    <property type="entry name" value="Adenylyl_cyclase_CyaB"/>
</dbReference>
<dbReference type="CDD" id="cd07890">
    <property type="entry name" value="CYTH-like_AC_IV-like"/>
    <property type="match status" value="1"/>
</dbReference>
<comment type="caution">
    <text evidence="2">The sequence shown here is derived from an EMBL/GenBank/DDBJ whole genome shotgun (WGS) entry which is preliminary data.</text>
</comment>
<dbReference type="EMBL" id="NEDP02000540">
    <property type="protein sequence ID" value="OWF55655.1"/>
    <property type="molecule type" value="Genomic_DNA"/>
</dbReference>